<comment type="similarity">
    <text evidence="1 6 7">Belongs to the NDK family.</text>
</comment>
<keyword evidence="3" id="KW-0547">Nucleotide-binding</keyword>
<evidence type="ECO:0000256" key="4">
    <source>
        <dbReference type="ARBA" id="ARBA00022777"/>
    </source>
</evidence>
<evidence type="ECO:0000256" key="2">
    <source>
        <dbReference type="ARBA" id="ARBA00022679"/>
    </source>
</evidence>
<dbReference type="GO" id="GO:0006241">
    <property type="term" value="P:CTP biosynthetic process"/>
    <property type="evidence" value="ECO:0007669"/>
    <property type="project" value="InterPro"/>
</dbReference>
<keyword evidence="2" id="KW-0808">Transferase</keyword>
<dbReference type="AlphaFoldDB" id="A0A419DB36"/>
<evidence type="ECO:0000256" key="1">
    <source>
        <dbReference type="ARBA" id="ARBA00008142"/>
    </source>
</evidence>
<feature type="domain" description="Nucleoside diphosphate kinase-like" evidence="8">
    <location>
        <begin position="4"/>
        <end position="140"/>
    </location>
</feature>
<keyword evidence="5" id="KW-0067">ATP-binding</keyword>
<reference evidence="9 10" key="1">
    <citation type="journal article" date="2017" name="ISME J.">
        <title>Energy and carbon metabolisms in a deep terrestrial subsurface fluid microbial community.</title>
        <authorList>
            <person name="Momper L."/>
            <person name="Jungbluth S.P."/>
            <person name="Lee M.D."/>
            <person name="Amend J.P."/>
        </authorList>
    </citation>
    <scope>NUCLEOTIDE SEQUENCE [LARGE SCALE GENOMIC DNA]</scope>
    <source>
        <strain evidence="9">SURF_29</strain>
    </source>
</reference>
<dbReference type="GO" id="GO:0005524">
    <property type="term" value="F:ATP binding"/>
    <property type="evidence" value="ECO:0007669"/>
    <property type="project" value="UniProtKB-KW"/>
</dbReference>
<evidence type="ECO:0000256" key="5">
    <source>
        <dbReference type="ARBA" id="ARBA00022840"/>
    </source>
</evidence>
<dbReference type="GO" id="GO:0006228">
    <property type="term" value="P:UTP biosynthetic process"/>
    <property type="evidence" value="ECO:0007669"/>
    <property type="project" value="InterPro"/>
</dbReference>
<proteinExistence type="inferred from homology"/>
<dbReference type="Proteomes" id="UP000285655">
    <property type="component" value="Unassembled WGS sequence"/>
</dbReference>
<evidence type="ECO:0000259" key="8">
    <source>
        <dbReference type="SMART" id="SM00562"/>
    </source>
</evidence>
<evidence type="ECO:0000256" key="3">
    <source>
        <dbReference type="ARBA" id="ARBA00022741"/>
    </source>
</evidence>
<dbReference type="PROSITE" id="PS51374">
    <property type="entry name" value="NDPK_LIKE"/>
    <property type="match status" value="1"/>
</dbReference>
<dbReference type="GO" id="GO:0004550">
    <property type="term" value="F:nucleoside diphosphate kinase activity"/>
    <property type="evidence" value="ECO:0007669"/>
    <property type="project" value="InterPro"/>
</dbReference>
<dbReference type="InterPro" id="IPR034907">
    <property type="entry name" value="NDK-like_dom"/>
</dbReference>
<dbReference type="PANTHER" id="PTHR46161:SF3">
    <property type="entry name" value="NUCLEOSIDE DIPHOSPHATE KINASE DDB_G0292928-RELATED"/>
    <property type="match status" value="1"/>
</dbReference>
<gene>
    <name evidence="9" type="ORF">C4544_05415</name>
</gene>
<dbReference type="InterPro" id="IPR027417">
    <property type="entry name" value="P-loop_NTPase"/>
</dbReference>
<dbReference type="SMART" id="SM00562">
    <property type="entry name" value="NDK"/>
    <property type="match status" value="1"/>
</dbReference>
<evidence type="ECO:0000256" key="6">
    <source>
        <dbReference type="PROSITE-ProRule" id="PRU00706"/>
    </source>
</evidence>
<protein>
    <recommendedName>
        <fullName evidence="8">Nucleoside diphosphate kinase-like domain-containing protein</fullName>
    </recommendedName>
</protein>
<comment type="caution">
    <text evidence="6">Lacks conserved residue(s) required for the propagation of feature annotation.</text>
</comment>
<dbReference type="SUPFAM" id="SSF54919">
    <property type="entry name" value="Nucleoside diphosphate kinase, NDK"/>
    <property type="match status" value="1"/>
</dbReference>
<organism evidence="9 10">
    <name type="scientific">candidate division WS5 bacterium</name>
    <dbReference type="NCBI Taxonomy" id="2093353"/>
    <lineage>
        <taxon>Bacteria</taxon>
        <taxon>candidate division WS5</taxon>
    </lineage>
</organism>
<accession>A0A419DB36</accession>
<dbReference type="PRINTS" id="PR01243">
    <property type="entry name" value="NUCDPKINASE"/>
</dbReference>
<dbReference type="Gene3D" id="3.30.70.141">
    <property type="entry name" value="Nucleoside diphosphate kinase-like domain"/>
    <property type="match status" value="1"/>
</dbReference>
<dbReference type="PANTHER" id="PTHR46161">
    <property type="entry name" value="NUCLEOSIDE DIPHOSPHATE KINASE"/>
    <property type="match status" value="1"/>
</dbReference>
<dbReference type="GO" id="GO:0006183">
    <property type="term" value="P:GTP biosynthetic process"/>
    <property type="evidence" value="ECO:0007669"/>
    <property type="project" value="InterPro"/>
</dbReference>
<dbReference type="InterPro" id="IPR036850">
    <property type="entry name" value="NDK-like_dom_sf"/>
</dbReference>
<comment type="caution">
    <text evidence="9">The sequence shown here is derived from an EMBL/GenBank/DDBJ whole genome shotgun (WGS) entry which is preliminary data.</text>
</comment>
<evidence type="ECO:0000313" key="9">
    <source>
        <dbReference type="EMBL" id="RJO60272.1"/>
    </source>
</evidence>
<dbReference type="InterPro" id="IPR001564">
    <property type="entry name" value="Nucleoside_diP_kinase"/>
</dbReference>
<name>A0A419DB36_9BACT</name>
<dbReference type="Pfam" id="PF00334">
    <property type="entry name" value="NDK"/>
    <property type="match status" value="1"/>
</dbReference>
<dbReference type="EMBL" id="QZJW01000049">
    <property type="protein sequence ID" value="RJO60272.1"/>
    <property type="molecule type" value="Genomic_DNA"/>
</dbReference>
<sequence>MAAFETSLLLVKPDGVAKGLVDIIRPILRNRGLVIREEVTKTLKPGTVKALYWDISDVRHRDYFPELVEFMSSKPVHIFVVYGFDAVKLVRSIIGKRIPASGLRAQYAESIIKNVAHGPHTVARAEREMNLILGDETVRQVFVIGGMSESGKSSLGRYLDKYGITRLKIVFFLKRAMEKMGVEGDFVEWNAKNMRERPDWVFRTFADEFIEWTSEMGIEYCCLESLYTAGLALHLKERMGKDKVRIVYVYMEEKIRLQRQMVRQSLTSLDEAKQLMLPRDQLKREWGVPAIAEVADVIIDNSGSIDKLQEIADAMIFKYCPDVFAR</sequence>
<dbReference type="Gene3D" id="3.40.50.300">
    <property type="entry name" value="P-loop containing nucleotide triphosphate hydrolases"/>
    <property type="match status" value="1"/>
</dbReference>
<dbReference type="SUPFAM" id="SSF52540">
    <property type="entry name" value="P-loop containing nucleoside triphosphate hydrolases"/>
    <property type="match status" value="1"/>
</dbReference>
<evidence type="ECO:0000313" key="10">
    <source>
        <dbReference type="Proteomes" id="UP000285655"/>
    </source>
</evidence>
<keyword evidence="4" id="KW-0418">Kinase</keyword>
<evidence type="ECO:0000256" key="7">
    <source>
        <dbReference type="RuleBase" id="RU004011"/>
    </source>
</evidence>